<reference evidence="1 2" key="1">
    <citation type="submission" date="2020-07" db="EMBL/GenBank/DDBJ databases">
        <authorList>
            <person name="Feng X."/>
        </authorList>
    </citation>
    <scope>NUCLEOTIDE SEQUENCE [LARGE SCALE GENOMIC DNA]</scope>
    <source>
        <strain evidence="1 2">JCM14086</strain>
    </source>
</reference>
<dbReference type="Proteomes" id="UP000525652">
    <property type="component" value="Unassembled WGS sequence"/>
</dbReference>
<evidence type="ECO:0000313" key="1">
    <source>
        <dbReference type="EMBL" id="MBC2602751.1"/>
    </source>
</evidence>
<evidence type="ECO:0000313" key="2">
    <source>
        <dbReference type="Proteomes" id="UP000525652"/>
    </source>
</evidence>
<dbReference type="RefSeq" id="WP_185693416.1">
    <property type="nucleotide sequence ID" value="NZ_JACHVA010000101.1"/>
</dbReference>
<protein>
    <submittedName>
        <fullName evidence="1">Uncharacterized protein</fullName>
    </submittedName>
</protein>
<accession>A0A7X1E534</accession>
<dbReference type="EMBL" id="JACHVA010000101">
    <property type="protein sequence ID" value="MBC2602751.1"/>
    <property type="molecule type" value="Genomic_DNA"/>
</dbReference>
<keyword evidence="2" id="KW-1185">Reference proteome</keyword>
<comment type="caution">
    <text evidence="1">The sequence shown here is derived from an EMBL/GenBank/DDBJ whole genome shotgun (WGS) entry which is preliminary data.</text>
</comment>
<dbReference type="AlphaFoldDB" id="A0A7X1E534"/>
<proteinExistence type="predicted"/>
<sequence>MAPDTLFSRLPHPFVSSTSAERPGILQNLENPIWHQFVEESEKHFRTVGGLRPPHIGHYFCHNGDLDEVMATAMLAYIRDDRQLWFEVGDWLRALLQHYKSLKEVWAERFAQISLGKWPEDLKRGNQHPGVPTSQSERGASARVEWVPYKTIYEDC</sequence>
<name>A0A7X1E534_9BACT</name>
<organism evidence="1 2">
    <name type="scientific">Puniceicoccus vermicola</name>
    <dbReference type="NCBI Taxonomy" id="388746"/>
    <lineage>
        <taxon>Bacteria</taxon>
        <taxon>Pseudomonadati</taxon>
        <taxon>Verrucomicrobiota</taxon>
        <taxon>Opitutia</taxon>
        <taxon>Puniceicoccales</taxon>
        <taxon>Puniceicoccaceae</taxon>
        <taxon>Puniceicoccus</taxon>
    </lineage>
</organism>
<gene>
    <name evidence="1" type="ORF">H5P30_13285</name>
</gene>